<proteinExistence type="predicted"/>
<accession>A0ACA9SQF5</accession>
<sequence length="172" mass="19614">PEPGGLLDPRIFGPFLNYECYCGKYKGKENRGQKCERLTNIAIFKMLATNLSKLLGIPAKKLEDIIYFQAYVVIDNGSISSLKKGEILEKKIDELKTSNILQEVIQEQKLAGDILAKAEELKEKITTKKNKKEERTTYTIFFEDYLDFLEKYCKVKISTGTEAFQELLAGID</sequence>
<evidence type="ECO:0000313" key="1">
    <source>
        <dbReference type="EMBL" id="CAG8844802.1"/>
    </source>
</evidence>
<name>A0ACA9SQF5_9GLOM</name>
<feature type="non-terminal residue" evidence="1">
    <location>
        <position position="172"/>
    </location>
</feature>
<dbReference type="EMBL" id="CAJVQC010144125">
    <property type="protein sequence ID" value="CAG8844802.1"/>
    <property type="molecule type" value="Genomic_DNA"/>
</dbReference>
<feature type="non-terminal residue" evidence="1">
    <location>
        <position position="1"/>
    </location>
</feature>
<reference evidence="1" key="1">
    <citation type="submission" date="2021-06" db="EMBL/GenBank/DDBJ databases">
        <authorList>
            <person name="Kallberg Y."/>
            <person name="Tangrot J."/>
            <person name="Rosling A."/>
        </authorList>
    </citation>
    <scope>NUCLEOTIDE SEQUENCE</scope>
    <source>
        <strain evidence="1">MA461A</strain>
    </source>
</reference>
<gene>
    <name evidence="1" type="ORF">RPERSI_LOCUS33363</name>
</gene>
<keyword evidence="2" id="KW-1185">Reference proteome</keyword>
<protein>
    <submittedName>
        <fullName evidence="1">5186_t:CDS:1</fullName>
    </submittedName>
</protein>
<dbReference type="Proteomes" id="UP000789920">
    <property type="component" value="Unassembled WGS sequence"/>
</dbReference>
<evidence type="ECO:0000313" key="2">
    <source>
        <dbReference type="Proteomes" id="UP000789920"/>
    </source>
</evidence>
<comment type="caution">
    <text evidence="1">The sequence shown here is derived from an EMBL/GenBank/DDBJ whole genome shotgun (WGS) entry which is preliminary data.</text>
</comment>
<organism evidence="1 2">
    <name type="scientific">Racocetra persica</name>
    <dbReference type="NCBI Taxonomy" id="160502"/>
    <lineage>
        <taxon>Eukaryota</taxon>
        <taxon>Fungi</taxon>
        <taxon>Fungi incertae sedis</taxon>
        <taxon>Mucoromycota</taxon>
        <taxon>Glomeromycotina</taxon>
        <taxon>Glomeromycetes</taxon>
        <taxon>Diversisporales</taxon>
        <taxon>Gigasporaceae</taxon>
        <taxon>Racocetra</taxon>
    </lineage>
</organism>